<dbReference type="InterPro" id="IPR013766">
    <property type="entry name" value="Thioredoxin_domain"/>
</dbReference>
<evidence type="ECO:0000256" key="3">
    <source>
        <dbReference type="ARBA" id="ARBA00023157"/>
    </source>
</evidence>
<dbReference type="CDD" id="cd02966">
    <property type="entry name" value="TlpA_like_family"/>
    <property type="match status" value="1"/>
</dbReference>
<keyword evidence="7" id="KW-1185">Reference proteome</keyword>
<evidence type="ECO:0000313" key="6">
    <source>
        <dbReference type="EMBL" id="APA01049.1"/>
    </source>
</evidence>
<dbReference type="SUPFAM" id="SSF52833">
    <property type="entry name" value="Thioredoxin-like"/>
    <property type="match status" value="1"/>
</dbReference>
<sequence length="168" mass="18943">MEKIIAFLLLLVTISCTKSNAQKTEFSKEALAETLLDTSDNQVAFETILSKNKGKNTVIEIWASWCGDCVKAMPKIKELQVAHSNTNYVFISMDKTADKWKAGIEKHQLKGAHYMANDQMGGVFAKAVDVNWIPRYIIIDKTGKIVLYRAVETDFEKINAVLNQLEKQ</sequence>
<evidence type="ECO:0000256" key="1">
    <source>
        <dbReference type="ARBA" id="ARBA00004196"/>
    </source>
</evidence>
<dbReference type="KEGG" id="fcm:BIW12_15340"/>
<dbReference type="Proteomes" id="UP000178198">
    <property type="component" value="Chromosome"/>
</dbReference>
<protein>
    <submittedName>
        <fullName evidence="6">Alkyl hydroperoxide reductase</fullName>
    </submittedName>
</protein>
<evidence type="ECO:0000256" key="2">
    <source>
        <dbReference type="ARBA" id="ARBA00022748"/>
    </source>
</evidence>
<comment type="subcellular location">
    <subcellularLocation>
        <location evidence="1">Cell envelope</location>
    </subcellularLocation>
</comment>
<gene>
    <name evidence="6" type="ORF">BIW12_15340</name>
</gene>
<keyword evidence="3" id="KW-1015">Disulfide bond</keyword>
<accession>A0A1D9PEN9</accession>
<dbReference type="GO" id="GO:0016491">
    <property type="term" value="F:oxidoreductase activity"/>
    <property type="evidence" value="ECO:0007669"/>
    <property type="project" value="InterPro"/>
</dbReference>
<dbReference type="InterPro" id="IPR050553">
    <property type="entry name" value="Thioredoxin_ResA/DsbE_sf"/>
</dbReference>
<reference evidence="6 7" key="1">
    <citation type="submission" date="2016-10" db="EMBL/GenBank/DDBJ databases">
        <title>Complete Genome Sequence of Flavobacterium sp. PK15.</title>
        <authorList>
            <person name="Ekwe A."/>
            <person name="Kim S.B."/>
        </authorList>
    </citation>
    <scope>NUCLEOTIDE SEQUENCE [LARGE SCALE GENOMIC DNA]</scope>
    <source>
        <strain evidence="6 7">PK15</strain>
    </source>
</reference>
<evidence type="ECO:0000313" key="7">
    <source>
        <dbReference type="Proteomes" id="UP000178198"/>
    </source>
</evidence>
<feature type="domain" description="Thioredoxin" evidence="5">
    <location>
        <begin position="24"/>
        <end position="167"/>
    </location>
</feature>
<name>A0A1D9PEN9_9FLAO</name>
<dbReference type="PROSITE" id="PS51352">
    <property type="entry name" value="THIOREDOXIN_2"/>
    <property type="match status" value="1"/>
</dbReference>
<dbReference type="GO" id="GO:0030313">
    <property type="term" value="C:cell envelope"/>
    <property type="evidence" value="ECO:0007669"/>
    <property type="project" value="UniProtKB-SubCell"/>
</dbReference>
<dbReference type="PANTHER" id="PTHR42852:SF6">
    <property type="entry name" value="THIOL:DISULFIDE INTERCHANGE PROTEIN DSBE"/>
    <property type="match status" value="1"/>
</dbReference>
<dbReference type="InterPro" id="IPR036249">
    <property type="entry name" value="Thioredoxin-like_sf"/>
</dbReference>
<organism evidence="6 7">
    <name type="scientific">Flavobacterium commune</name>
    <dbReference type="NCBI Taxonomy" id="1306519"/>
    <lineage>
        <taxon>Bacteria</taxon>
        <taxon>Pseudomonadati</taxon>
        <taxon>Bacteroidota</taxon>
        <taxon>Flavobacteriia</taxon>
        <taxon>Flavobacteriales</taxon>
        <taxon>Flavobacteriaceae</taxon>
        <taxon>Flavobacterium</taxon>
    </lineage>
</organism>
<keyword evidence="2" id="KW-0201">Cytochrome c-type biogenesis</keyword>
<dbReference type="Gene3D" id="3.40.30.10">
    <property type="entry name" value="Glutaredoxin"/>
    <property type="match status" value="1"/>
</dbReference>
<evidence type="ECO:0000259" key="5">
    <source>
        <dbReference type="PROSITE" id="PS51352"/>
    </source>
</evidence>
<dbReference type="OrthoDB" id="1098640at2"/>
<proteinExistence type="predicted"/>
<evidence type="ECO:0000256" key="4">
    <source>
        <dbReference type="ARBA" id="ARBA00023284"/>
    </source>
</evidence>
<dbReference type="AlphaFoldDB" id="A0A1D9PEN9"/>
<dbReference type="Pfam" id="PF08534">
    <property type="entry name" value="Redoxin"/>
    <property type="match status" value="1"/>
</dbReference>
<dbReference type="PANTHER" id="PTHR42852">
    <property type="entry name" value="THIOL:DISULFIDE INTERCHANGE PROTEIN DSBE"/>
    <property type="match status" value="1"/>
</dbReference>
<dbReference type="PROSITE" id="PS51257">
    <property type="entry name" value="PROKAR_LIPOPROTEIN"/>
    <property type="match status" value="1"/>
</dbReference>
<dbReference type="InterPro" id="IPR013740">
    <property type="entry name" value="Redoxin"/>
</dbReference>
<dbReference type="EMBL" id="CP017774">
    <property type="protein sequence ID" value="APA01049.1"/>
    <property type="molecule type" value="Genomic_DNA"/>
</dbReference>
<dbReference type="GO" id="GO:0017004">
    <property type="term" value="P:cytochrome complex assembly"/>
    <property type="evidence" value="ECO:0007669"/>
    <property type="project" value="UniProtKB-KW"/>
</dbReference>
<dbReference type="STRING" id="1306519.BIW12_15340"/>
<keyword evidence="4" id="KW-0676">Redox-active center</keyword>